<dbReference type="FunFam" id="3.30.1550.10:FF:000005">
    <property type="entry name" value="50S ribosomal protein L11"/>
    <property type="match status" value="1"/>
</dbReference>
<proteinExistence type="inferred from homology"/>
<dbReference type="PANTHER" id="PTHR11661:SF1">
    <property type="entry name" value="LARGE RIBOSOMAL SUBUNIT PROTEIN UL11M"/>
    <property type="match status" value="1"/>
</dbReference>
<reference evidence="12 13" key="1">
    <citation type="submission" date="2016-10" db="EMBL/GenBank/DDBJ databases">
        <authorList>
            <person name="de Groot N.N."/>
        </authorList>
    </citation>
    <scope>NUCLEOTIDE SEQUENCE [LARGE SCALE GENOMIC DNA]</scope>
    <source>
        <strain evidence="12 13">DSM 21001</strain>
    </source>
</reference>
<dbReference type="Proteomes" id="UP000199024">
    <property type="component" value="Unassembled WGS sequence"/>
</dbReference>
<evidence type="ECO:0000256" key="3">
    <source>
        <dbReference type="ARBA" id="ARBA00022730"/>
    </source>
</evidence>
<evidence type="ECO:0000256" key="4">
    <source>
        <dbReference type="ARBA" id="ARBA00022884"/>
    </source>
</evidence>
<dbReference type="SMART" id="SM00649">
    <property type="entry name" value="RL11"/>
    <property type="match status" value="1"/>
</dbReference>
<dbReference type="Pfam" id="PF00298">
    <property type="entry name" value="Ribosomal_L11"/>
    <property type="match status" value="1"/>
</dbReference>
<dbReference type="RefSeq" id="WP_089843277.1">
    <property type="nucleotide sequence ID" value="NZ_FOZL01000002.1"/>
</dbReference>
<evidence type="ECO:0000256" key="8">
    <source>
        <dbReference type="RuleBase" id="RU003978"/>
    </source>
</evidence>
<dbReference type="Gene3D" id="3.30.1550.10">
    <property type="entry name" value="Ribosomal protein L11/L12, N-terminal domain"/>
    <property type="match status" value="1"/>
</dbReference>
<evidence type="ECO:0000256" key="7">
    <source>
        <dbReference type="HAMAP-Rule" id="MF_00736"/>
    </source>
</evidence>
<organism evidence="12 13">
    <name type="scientific">Granulicella pectinivorans</name>
    <dbReference type="NCBI Taxonomy" id="474950"/>
    <lineage>
        <taxon>Bacteria</taxon>
        <taxon>Pseudomonadati</taxon>
        <taxon>Acidobacteriota</taxon>
        <taxon>Terriglobia</taxon>
        <taxon>Terriglobales</taxon>
        <taxon>Acidobacteriaceae</taxon>
        <taxon>Granulicella</taxon>
    </lineage>
</organism>
<evidence type="ECO:0000256" key="9">
    <source>
        <dbReference type="RuleBase" id="RU003979"/>
    </source>
</evidence>
<evidence type="ECO:0000313" key="12">
    <source>
        <dbReference type="EMBL" id="SFS21184.1"/>
    </source>
</evidence>
<dbReference type="EMBL" id="FOZL01000002">
    <property type="protein sequence ID" value="SFS21184.1"/>
    <property type="molecule type" value="Genomic_DNA"/>
</dbReference>
<dbReference type="AlphaFoldDB" id="A0A1I6MZS9"/>
<dbReference type="GO" id="GO:0006412">
    <property type="term" value="P:translation"/>
    <property type="evidence" value="ECO:0007669"/>
    <property type="project" value="UniProtKB-UniRule"/>
</dbReference>
<keyword evidence="2 7" id="KW-0488">Methylation</keyword>
<comment type="PTM">
    <text evidence="7 9">One or more lysine residues are methylated.</text>
</comment>
<sequence>MAPKKINGYVKLQITGGKATPAPPVGPALGQAQVNIMEFCKQFNARTSTPEMTGMTIPVVITVYADKTFTFITKTPPAPVLLMKAAGIAKGSGTPNKEKIGKVTEKQIREIATMKMPDMNAASVESASKTIRGTARSMGIEVVA</sequence>
<feature type="domain" description="Large ribosomal subunit protein uL11 N-terminal" evidence="11">
    <location>
        <begin position="10"/>
        <end position="69"/>
    </location>
</feature>
<dbReference type="Pfam" id="PF03946">
    <property type="entry name" value="Ribosomal_L11_N"/>
    <property type="match status" value="1"/>
</dbReference>
<dbReference type="OrthoDB" id="9802408at2"/>
<evidence type="ECO:0000259" key="10">
    <source>
        <dbReference type="Pfam" id="PF00298"/>
    </source>
</evidence>
<evidence type="ECO:0000256" key="6">
    <source>
        <dbReference type="ARBA" id="ARBA00023274"/>
    </source>
</evidence>
<comment type="similarity">
    <text evidence="1 7 8">Belongs to the universal ribosomal protein uL11 family.</text>
</comment>
<gene>
    <name evidence="7" type="primary">rplK</name>
    <name evidence="12" type="ORF">SAMN05421771_4076</name>
</gene>
<dbReference type="InterPro" id="IPR000911">
    <property type="entry name" value="Ribosomal_uL11"/>
</dbReference>
<keyword evidence="6 7" id="KW-0687">Ribonucleoprotein</keyword>
<dbReference type="SUPFAM" id="SSF54747">
    <property type="entry name" value="Ribosomal L11/L12e N-terminal domain"/>
    <property type="match status" value="1"/>
</dbReference>
<keyword evidence="4 7" id="KW-0694">RNA-binding</keyword>
<dbReference type="STRING" id="474950.SAMN05421771_4076"/>
<dbReference type="InterPro" id="IPR006519">
    <property type="entry name" value="Ribosomal_uL11_bac-typ"/>
</dbReference>
<dbReference type="NCBIfam" id="TIGR01632">
    <property type="entry name" value="L11_bact"/>
    <property type="match status" value="1"/>
</dbReference>
<evidence type="ECO:0000313" key="13">
    <source>
        <dbReference type="Proteomes" id="UP000199024"/>
    </source>
</evidence>
<dbReference type="InterPro" id="IPR036796">
    <property type="entry name" value="Ribosomal_uL11_N_sf"/>
</dbReference>
<dbReference type="GO" id="GO:0070180">
    <property type="term" value="F:large ribosomal subunit rRNA binding"/>
    <property type="evidence" value="ECO:0007669"/>
    <property type="project" value="UniProtKB-UniRule"/>
</dbReference>
<evidence type="ECO:0000256" key="1">
    <source>
        <dbReference type="ARBA" id="ARBA00010537"/>
    </source>
</evidence>
<dbReference type="GO" id="GO:0022625">
    <property type="term" value="C:cytosolic large ribosomal subunit"/>
    <property type="evidence" value="ECO:0007669"/>
    <property type="project" value="TreeGrafter"/>
</dbReference>
<keyword evidence="3 7" id="KW-0699">rRNA-binding</keyword>
<dbReference type="SUPFAM" id="SSF46906">
    <property type="entry name" value="Ribosomal protein L11, C-terminal domain"/>
    <property type="match status" value="1"/>
</dbReference>
<feature type="domain" description="Large ribosomal subunit protein uL11 C-terminal" evidence="10">
    <location>
        <begin position="74"/>
        <end position="142"/>
    </location>
</feature>
<dbReference type="GO" id="GO:0003735">
    <property type="term" value="F:structural constituent of ribosome"/>
    <property type="evidence" value="ECO:0007669"/>
    <property type="project" value="InterPro"/>
</dbReference>
<evidence type="ECO:0000256" key="5">
    <source>
        <dbReference type="ARBA" id="ARBA00022980"/>
    </source>
</evidence>
<protein>
    <recommendedName>
        <fullName evidence="7">Large ribosomal subunit protein uL11</fullName>
    </recommendedName>
</protein>
<keyword evidence="13" id="KW-1185">Reference proteome</keyword>
<dbReference type="PANTHER" id="PTHR11661">
    <property type="entry name" value="60S RIBOSOMAL PROTEIN L12"/>
    <property type="match status" value="1"/>
</dbReference>
<name>A0A1I6MZS9_9BACT</name>
<evidence type="ECO:0000259" key="11">
    <source>
        <dbReference type="Pfam" id="PF03946"/>
    </source>
</evidence>
<comment type="subunit">
    <text evidence="7">Part of the ribosomal stalk of the 50S ribosomal subunit. Interacts with L10 and the large rRNA to form the base of the stalk. L10 forms an elongated spine to which L12 dimers bind in a sequential fashion forming a multimeric L10(L12)X complex.</text>
</comment>
<dbReference type="CDD" id="cd00349">
    <property type="entry name" value="Ribosomal_L11"/>
    <property type="match status" value="1"/>
</dbReference>
<dbReference type="InterPro" id="IPR020783">
    <property type="entry name" value="Ribosomal_uL11_C"/>
</dbReference>
<dbReference type="Gene3D" id="1.10.10.250">
    <property type="entry name" value="Ribosomal protein L11, C-terminal domain"/>
    <property type="match status" value="1"/>
</dbReference>
<dbReference type="HAMAP" id="MF_00736">
    <property type="entry name" value="Ribosomal_uL11"/>
    <property type="match status" value="1"/>
</dbReference>
<dbReference type="InterPro" id="IPR036769">
    <property type="entry name" value="Ribosomal_uL11_C_sf"/>
</dbReference>
<keyword evidence="5 7" id="KW-0689">Ribosomal protein</keyword>
<comment type="function">
    <text evidence="7 9">Forms part of the ribosomal stalk which helps the ribosome interact with GTP-bound translation factors.</text>
</comment>
<dbReference type="FunFam" id="1.10.10.250:FF:000001">
    <property type="entry name" value="50S ribosomal protein L11"/>
    <property type="match status" value="1"/>
</dbReference>
<accession>A0A1I6MZS9</accession>
<evidence type="ECO:0000256" key="2">
    <source>
        <dbReference type="ARBA" id="ARBA00022481"/>
    </source>
</evidence>
<dbReference type="InterPro" id="IPR020784">
    <property type="entry name" value="Ribosomal_uL11_N"/>
</dbReference>